<sequence length="156" mass="17709">MKATPKETFKNMTMETITPQVHMACVDAIQRFAMLVDAARYDEAAELFAVDGVLQRPNERIEGRAALLSSFKARPVQRLTRHILTNVLLEPAGPGRIRAFSYVSVYRHLGQEPVRPELPVAARPPETIAEYSDELCLHDGQWLLRRRTVRPVFDTP</sequence>
<dbReference type="RefSeq" id="WP_157988183.1">
    <property type="nucleotide sequence ID" value="NZ_CP016340.1"/>
</dbReference>
<dbReference type="AlphaFoldDB" id="A0A157PH78"/>
<proteinExistence type="predicted"/>
<dbReference type="PATRIC" id="fig|123899.6.peg.1870"/>
<dbReference type="eggNOG" id="COG5517">
    <property type="taxonomic scope" value="Bacteria"/>
</dbReference>
<dbReference type="InterPro" id="IPR032710">
    <property type="entry name" value="NTF2-like_dom_sf"/>
</dbReference>
<accession>A0A157PH78</accession>
<gene>
    <name evidence="2" type="ORF">SAMEA3906487_01881</name>
</gene>
<dbReference type="KEGG" id="btrm:SAMEA390648701881"/>
<keyword evidence="3" id="KW-1185">Reference proteome</keyword>
<reference evidence="2 3" key="1">
    <citation type="submission" date="2016-04" db="EMBL/GenBank/DDBJ databases">
        <authorList>
            <consortium name="Pathogen Informatics"/>
        </authorList>
    </citation>
    <scope>NUCLEOTIDE SEQUENCE [LARGE SCALE GENOMIC DNA]</scope>
    <source>
        <strain evidence="2 3">H044680328</strain>
    </source>
</reference>
<dbReference type="Pfam" id="PF13577">
    <property type="entry name" value="SnoaL_4"/>
    <property type="match status" value="1"/>
</dbReference>
<evidence type="ECO:0000259" key="1">
    <source>
        <dbReference type="Pfam" id="PF13577"/>
    </source>
</evidence>
<dbReference type="Gene3D" id="3.10.450.50">
    <property type="match status" value="1"/>
</dbReference>
<evidence type="ECO:0000313" key="2">
    <source>
        <dbReference type="EMBL" id="SAI69666.1"/>
    </source>
</evidence>
<evidence type="ECO:0000313" key="3">
    <source>
        <dbReference type="Proteomes" id="UP000076825"/>
    </source>
</evidence>
<dbReference type="GeneID" id="56590838"/>
<protein>
    <submittedName>
        <fullName evidence="2">No significant database matches</fullName>
    </submittedName>
</protein>
<name>A0A157PH78_9BORD</name>
<dbReference type="InterPro" id="IPR037401">
    <property type="entry name" value="SnoaL-like"/>
</dbReference>
<organism evidence="2 3">
    <name type="scientific">Bordetella trematum</name>
    <dbReference type="NCBI Taxonomy" id="123899"/>
    <lineage>
        <taxon>Bacteria</taxon>
        <taxon>Pseudomonadati</taxon>
        <taxon>Pseudomonadota</taxon>
        <taxon>Betaproteobacteria</taxon>
        <taxon>Burkholderiales</taxon>
        <taxon>Alcaligenaceae</taxon>
        <taxon>Bordetella</taxon>
    </lineage>
</organism>
<dbReference type="SUPFAM" id="SSF54427">
    <property type="entry name" value="NTF2-like"/>
    <property type="match status" value="1"/>
</dbReference>
<dbReference type="STRING" id="123899.SAMEA3906487_01881"/>
<feature type="domain" description="SnoaL-like" evidence="1">
    <location>
        <begin position="24"/>
        <end position="148"/>
    </location>
</feature>
<dbReference type="Proteomes" id="UP000076825">
    <property type="component" value="Chromosome 1"/>
</dbReference>
<dbReference type="EMBL" id="LT546645">
    <property type="protein sequence ID" value="SAI69666.1"/>
    <property type="molecule type" value="Genomic_DNA"/>
</dbReference>